<dbReference type="GO" id="GO:0009245">
    <property type="term" value="P:lipid A biosynthetic process"/>
    <property type="evidence" value="ECO:0007669"/>
    <property type="project" value="TreeGrafter"/>
</dbReference>
<protein>
    <submittedName>
        <fullName evidence="1">Metallophosphoesterase</fullName>
    </submittedName>
</protein>
<dbReference type="PANTHER" id="PTHR31302:SF32">
    <property type="entry name" value="PHOSPHOESTERASE"/>
    <property type="match status" value="1"/>
</dbReference>
<dbReference type="SUPFAM" id="SSF56300">
    <property type="entry name" value="Metallo-dependent phosphatases"/>
    <property type="match status" value="1"/>
</dbReference>
<reference evidence="1" key="2">
    <citation type="submission" date="2021-04" db="EMBL/GenBank/DDBJ databases">
        <authorList>
            <person name="Gilroy R."/>
        </authorList>
    </citation>
    <scope>NUCLEOTIDE SEQUENCE</scope>
    <source>
        <strain evidence="1">CHK187-11901</strain>
    </source>
</reference>
<dbReference type="EMBL" id="DWWM01000023">
    <property type="protein sequence ID" value="HJC36200.1"/>
    <property type="molecule type" value="Genomic_DNA"/>
</dbReference>
<reference evidence="1" key="1">
    <citation type="journal article" date="2021" name="PeerJ">
        <title>Extensive microbial diversity within the chicken gut microbiome revealed by metagenomics and culture.</title>
        <authorList>
            <person name="Gilroy R."/>
            <person name="Ravi A."/>
            <person name="Getino M."/>
            <person name="Pursley I."/>
            <person name="Horton D.L."/>
            <person name="Alikhan N.F."/>
            <person name="Baker D."/>
            <person name="Gharbi K."/>
            <person name="Hall N."/>
            <person name="Watson M."/>
            <person name="Adriaenssens E.M."/>
            <person name="Foster-Nyarko E."/>
            <person name="Jarju S."/>
            <person name="Secka A."/>
            <person name="Antonio M."/>
            <person name="Oren A."/>
            <person name="Chaudhuri R.R."/>
            <person name="La Ragione R."/>
            <person name="Hildebrand F."/>
            <person name="Pallen M.J."/>
        </authorList>
    </citation>
    <scope>NUCLEOTIDE SEQUENCE</scope>
    <source>
        <strain evidence="1">CHK187-11901</strain>
    </source>
</reference>
<dbReference type="AlphaFoldDB" id="A0A9D2NRV4"/>
<accession>A0A9D2NRV4</accession>
<proteinExistence type="predicted"/>
<dbReference type="InterPro" id="IPR051158">
    <property type="entry name" value="Metallophosphoesterase_sf"/>
</dbReference>
<evidence type="ECO:0000313" key="2">
    <source>
        <dbReference type="Proteomes" id="UP000823896"/>
    </source>
</evidence>
<gene>
    <name evidence="1" type="ORF">H9702_03600</name>
</gene>
<name>A0A9D2NRV4_9FIRM</name>
<dbReference type="GO" id="GO:0008758">
    <property type="term" value="F:UDP-2,3-diacylglucosamine hydrolase activity"/>
    <property type="evidence" value="ECO:0007669"/>
    <property type="project" value="TreeGrafter"/>
</dbReference>
<dbReference type="InterPro" id="IPR029052">
    <property type="entry name" value="Metallo-depent_PP-like"/>
</dbReference>
<dbReference type="PANTHER" id="PTHR31302">
    <property type="entry name" value="TRANSMEMBRANE PROTEIN WITH METALLOPHOSPHOESTERASE DOMAIN-RELATED"/>
    <property type="match status" value="1"/>
</dbReference>
<comment type="caution">
    <text evidence="1">The sequence shown here is derived from an EMBL/GenBank/DDBJ whole genome shotgun (WGS) entry which is preliminary data.</text>
</comment>
<dbReference type="Gene3D" id="3.60.21.10">
    <property type="match status" value="1"/>
</dbReference>
<dbReference type="Proteomes" id="UP000823896">
    <property type="component" value="Unassembled WGS sequence"/>
</dbReference>
<evidence type="ECO:0000313" key="1">
    <source>
        <dbReference type="EMBL" id="HJC36200.1"/>
    </source>
</evidence>
<dbReference type="GO" id="GO:0016020">
    <property type="term" value="C:membrane"/>
    <property type="evidence" value="ECO:0007669"/>
    <property type="project" value="GOC"/>
</dbReference>
<sequence>MVRKLLRIVSILLVLALIFMGSMYHALFVAVNQTNVRYETLRSDKIPESMNDIQILFFTDVEYGAFMNKNKLQDVIDTINDVQADVVIFGGDLFDHPEQNVPDEDTISAMTKMLKSISAPLGKYAVLGERDQVNEEVRTMVTQILDDADFELLSNTARRIRNQSMSGITLIGVDSQVNGSPDIDAALSNISDQEYNIMITHCPDLFTDESIPYASISLGLAGNSHGAQINIPLIGPYRQEEGSQTYPLGKYNISGMELQVSSGVGTTEVNARLFSPSEVVVYRLAHNE</sequence>
<organism evidence="1 2">
    <name type="scientific">Candidatus Merdibacter merdavium</name>
    <dbReference type="NCBI Taxonomy" id="2838692"/>
    <lineage>
        <taxon>Bacteria</taxon>
        <taxon>Bacillati</taxon>
        <taxon>Bacillota</taxon>
        <taxon>Erysipelotrichia</taxon>
        <taxon>Erysipelotrichales</taxon>
        <taxon>Erysipelotrichaceae</taxon>
        <taxon>Merdibacter</taxon>
    </lineage>
</organism>